<dbReference type="EMBL" id="DAAOCB010000006">
    <property type="protein sequence ID" value="HAD2402420.1"/>
    <property type="molecule type" value="Genomic_DNA"/>
</dbReference>
<dbReference type="AlphaFoldDB" id="A0A3Y1EMD1"/>
<evidence type="ECO:0000313" key="4">
    <source>
        <dbReference type="EMBL" id="HAD2194348.1"/>
    </source>
</evidence>
<evidence type="ECO:0000313" key="2">
    <source>
        <dbReference type="EMBL" id="ECW0165320.1"/>
    </source>
</evidence>
<dbReference type="EMBL" id="AAKUZR010000011">
    <property type="protein sequence ID" value="ECW0165320.1"/>
    <property type="molecule type" value="Genomic_DNA"/>
</dbReference>
<evidence type="ECO:0000313" key="9">
    <source>
        <dbReference type="EMBL" id="HAD2888425.1"/>
    </source>
</evidence>
<comment type="caution">
    <text evidence="2">The sequence shown here is derived from an EMBL/GenBank/DDBJ whole genome shotgun (WGS) entry which is preliminary data.</text>
</comment>
<dbReference type="RefSeq" id="WP_000054770.1">
    <property type="nucleotide sequence ID" value="NZ_CP082338.1"/>
</dbReference>
<evidence type="ECO:0000313" key="7">
    <source>
        <dbReference type="EMBL" id="HAD2402420.1"/>
    </source>
</evidence>
<reference evidence="2" key="3">
    <citation type="submission" date="2019-09" db="EMBL/GenBank/DDBJ databases">
        <authorList>
            <person name="Ashton P.M."/>
            <person name="Dallman T."/>
            <person name="Nair S."/>
            <person name="De Pinna E."/>
            <person name="Peters T."/>
            <person name="Grant K."/>
        </authorList>
    </citation>
    <scope>NUCLEOTIDE SEQUENCE</scope>
    <source>
        <strain evidence="1">797590</strain>
        <strain evidence="2">802759</strain>
    </source>
</reference>
<name>A0A3Y1EMD1_SALET</name>
<evidence type="ECO:0000313" key="5">
    <source>
        <dbReference type="EMBL" id="HAD2281892.1"/>
    </source>
</evidence>
<protein>
    <submittedName>
        <fullName evidence="2">Uncharacterized protein</fullName>
    </submittedName>
</protein>
<dbReference type="EMBL" id="DAAOFU010000017">
    <property type="protein sequence ID" value="HAD2888425.1"/>
    <property type="molecule type" value="Genomic_DNA"/>
</dbReference>
<evidence type="ECO:0000313" key="8">
    <source>
        <dbReference type="EMBL" id="HAD2521238.1"/>
    </source>
</evidence>
<proteinExistence type="predicted"/>
<organism evidence="2">
    <name type="scientific">Salmonella enterica I</name>
    <dbReference type="NCBI Taxonomy" id="59201"/>
    <lineage>
        <taxon>Bacteria</taxon>
        <taxon>Pseudomonadati</taxon>
        <taxon>Pseudomonadota</taxon>
        <taxon>Gammaproteobacteria</taxon>
        <taxon>Enterobacterales</taxon>
        <taxon>Enterobacteriaceae</taxon>
        <taxon>Salmonella</taxon>
    </lineage>
</organism>
<dbReference type="EMBL" id="DAAOAH010000005">
    <property type="protein sequence ID" value="HAD2194348.1"/>
    <property type="molecule type" value="Genomic_DNA"/>
</dbReference>
<dbReference type="OMA" id="GVRWYIN"/>
<evidence type="ECO:0000313" key="3">
    <source>
        <dbReference type="EMBL" id="HAD2189622.1"/>
    </source>
</evidence>
<evidence type="ECO:0000313" key="1">
    <source>
        <dbReference type="EMBL" id="ECR2659131.1"/>
    </source>
</evidence>
<accession>A0A3Y1EMD1</accession>
<reference evidence="3" key="2">
    <citation type="submission" date="2019-01" db="EMBL/GenBank/DDBJ databases">
        <authorList>
            <consortium name="NCBI Pathogen Detection Project"/>
        </authorList>
    </citation>
    <scope>NUCLEOTIDE SEQUENCE</scope>
    <source>
        <strain evidence="3">Salmonella enterica subsp. enterica</strain>
    </source>
</reference>
<dbReference type="EMBL" id="DAAOBA010000029">
    <property type="protein sequence ID" value="HAD2281892.1"/>
    <property type="molecule type" value="Genomic_DNA"/>
</dbReference>
<reference evidence="3" key="1">
    <citation type="journal article" date="2018" name="Genome Biol.">
        <title>SKESA: strategic k-mer extension for scrupulous assemblies.</title>
        <authorList>
            <person name="Souvorov A."/>
            <person name="Agarwala R."/>
            <person name="Lipman D.J."/>
        </authorList>
    </citation>
    <scope>NUCLEOTIDE SEQUENCE</scope>
    <source>
        <strain evidence="3">Salmonella enterica subsp. enterica</strain>
    </source>
</reference>
<evidence type="ECO:0000313" key="6">
    <source>
        <dbReference type="EMBL" id="HAD2307644.1"/>
    </source>
</evidence>
<gene>
    <name evidence="1" type="ORF">F1J57_10105</name>
    <name evidence="2" type="ORF">F3E75_10720</name>
    <name evidence="3" type="ORF">G1G64_06240</name>
    <name evidence="6" type="ORF">G1G67_06390</name>
    <name evidence="4" type="ORF">G1G69_06390</name>
    <name evidence="5" type="ORF">G1G74_21510</name>
    <name evidence="7" type="ORF">G1G83_07500</name>
    <name evidence="9" type="ORF">G1H25_16620</name>
    <name evidence="8" type="ORF">G1H50_07985</name>
</gene>
<sequence length="128" mass="14479">MSLLKHEQWLILGEDESHRIPPDALLGLPPQGKAWIRKEHDEDMSRLTSHIQGALGNTYRGVCHPQRIGHRACLAIHLENLRGKKLDILITVSGKTALPAEESYVNPRWYIDVADAADALYLALWLIR</sequence>
<dbReference type="EMBL" id="DAAOAI010000005">
    <property type="protein sequence ID" value="HAD2189622.1"/>
    <property type="molecule type" value="Genomic_DNA"/>
</dbReference>
<dbReference type="EMBL" id="DAAOCV010000006">
    <property type="protein sequence ID" value="HAD2521238.1"/>
    <property type="molecule type" value="Genomic_DNA"/>
</dbReference>
<dbReference type="EMBL" id="DAAOBH010000005">
    <property type="protein sequence ID" value="HAD2307644.1"/>
    <property type="molecule type" value="Genomic_DNA"/>
</dbReference>
<dbReference type="EMBL" id="AAKFGN010000009">
    <property type="protein sequence ID" value="ECR2659131.1"/>
    <property type="molecule type" value="Genomic_DNA"/>
</dbReference>